<keyword evidence="3" id="KW-1185">Reference proteome</keyword>
<name>A0AAE1Y0D4_9LAMI</name>
<sequence length="125" mass="14430">MNTQIAHRFRALWGHRRTEVAPNSFDADTSTALLAEIPQLDHLNIPLNPTKYLRLWRSQMMVEVLNQPRALVAPKSVNEKHKHRSKRSSKLSKRSKPRSEHMIAKEGMARAEEEENTKLLKELVG</sequence>
<protein>
    <submittedName>
        <fullName evidence="2">Uncharacterized protein</fullName>
    </submittedName>
</protein>
<evidence type="ECO:0000313" key="2">
    <source>
        <dbReference type="EMBL" id="KAK4421436.1"/>
    </source>
</evidence>
<feature type="compositionally biased region" description="Basic residues" evidence="1">
    <location>
        <begin position="80"/>
        <end position="96"/>
    </location>
</feature>
<accession>A0AAE1Y0D4</accession>
<proteinExistence type="predicted"/>
<gene>
    <name evidence="2" type="ORF">Salat_2094200</name>
</gene>
<evidence type="ECO:0000313" key="3">
    <source>
        <dbReference type="Proteomes" id="UP001293254"/>
    </source>
</evidence>
<comment type="caution">
    <text evidence="2">The sequence shown here is derived from an EMBL/GenBank/DDBJ whole genome shotgun (WGS) entry which is preliminary data.</text>
</comment>
<feature type="region of interest" description="Disordered" evidence="1">
    <location>
        <begin position="73"/>
        <end position="125"/>
    </location>
</feature>
<reference evidence="2" key="1">
    <citation type="submission" date="2020-06" db="EMBL/GenBank/DDBJ databases">
        <authorList>
            <person name="Li T."/>
            <person name="Hu X."/>
            <person name="Zhang T."/>
            <person name="Song X."/>
            <person name="Zhang H."/>
            <person name="Dai N."/>
            <person name="Sheng W."/>
            <person name="Hou X."/>
            <person name="Wei L."/>
        </authorList>
    </citation>
    <scope>NUCLEOTIDE SEQUENCE</scope>
    <source>
        <strain evidence="2">3651</strain>
        <tissue evidence="2">Leaf</tissue>
    </source>
</reference>
<dbReference type="Proteomes" id="UP001293254">
    <property type="component" value="Unassembled WGS sequence"/>
</dbReference>
<organism evidence="2 3">
    <name type="scientific">Sesamum alatum</name>
    <dbReference type="NCBI Taxonomy" id="300844"/>
    <lineage>
        <taxon>Eukaryota</taxon>
        <taxon>Viridiplantae</taxon>
        <taxon>Streptophyta</taxon>
        <taxon>Embryophyta</taxon>
        <taxon>Tracheophyta</taxon>
        <taxon>Spermatophyta</taxon>
        <taxon>Magnoliopsida</taxon>
        <taxon>eudicotyledons</taxon>
        <taxon>Gunneridae</taxon>
        <taxon>Pentapetalae</taxon>
        <taxon>asterids</taxon>
        <taxon>lamiids</taxon>
        <taxon>Lamiales</taxon>
        <taxon>Pedaliaceae</taxon>
        <taxon>Sesamum</taxon>
    </lineage>
</organism>
<feature type="compositionally biased region" description="Basic and acidic residues" evidence="1">
    <location>
        <begin position="97"/>
        <end position="125"/>
    </location>
</feature>
<reference evidence="2" key="2">
    <citation type="journal article" date="2024" name="Plant">
        <title>Genomic evolution and insights into agronomic trait innovations of Sesamum species.</title>
        <authorList>
            <person name="Miao H."/>
            <person name="Wang L."/>
            <person name="Qu L."/>
            <person name="Liu H."/>
            <person name="Sun Y."/>
            <person name="Le M."/>
            <person name="Wang Q."/>
            <person name="Wei S."/>
            <person name="Zheng Y."/>
            <person name="Lin W."/>
            <person name="Duan Y."/>
            <person name="Cao H."/>
            <person name="Xiong S."/>
            <person name="Wang X."/>
            <person name="Wei L."/>
            <person name="Li C."/>
            <person name="Ma Q."/>
            <person name="Ju M."/>
            <person name="Zhao R."/>
            <person name="Li G."/>
            <person name="Mu C."/>
            <person name="Tian Q."/>
            <person name="Mei H."/>
            <person name="Zhang T."/>
            <person name="Gao T."/>
            <person name="Zhang H."/>
        </authorList>
    </citation>
    <scope>NUCLEOTIDE SEQUENCE</scope>
    <source>
        <strain evidence="2">3651</strain>
    </source>
</reference>
<dbReference type="EMBL" id="JACGWO010000008">
    <property type="protein sequence ID" value="KAK4421436.1"/>
    <property type="molecule type" value="Genomic_DNA"/>
</dbReference>
<evidence type="ECO:0000256" key="1">
    <source>
        <dbReference type="SAM" id="MobiDB-lite"/>
    </source>
</evidence>
<dbReference type="AlphaFoldDB" id="A0AAE1Y0D4"/>
<feature type="non-terminal residue" evidence="2">
    <location>
        <position position="1"/>
    </location>
</feature>